<dbReference type="EMBL" id="LJSN01000003">
    <property type="protein sequence ID" value="PNE39613.1"/>
    <property type="molecule type" value="Genomic_DNA"/>
</dbReference>
<dbReference type="InterPro" id="IPR025850">
    <property type="entry name" value="SUKH-3"/>
</dbReference>
<name>A0A2N8PF42_STRNR</name>
<evidence type="ECO:0000313" key="2">
    <source>
        <dbReference type="Proteomes" id="UP000236047"/>
    </source>
</evidence>
<dbReference type="AlphaFoldDB" id="A0A2N8PF42"/>
<organism evidence="1 2">
    <name type="scientific">Streptomyces noursei</name>
    <name type="common">Streptomyces albulus</name>
    <dbReference type="NCBI Taxonomy" id="1971"/>
    <lineage>
        <taxon>Bacteria</taxon>
        <taxon>Bacillati</taxon>
        <taxon>Actinomycetota</taxon>
        <taxon>Actinomycetes</taxon>
        <taxon>Kitasatosporales</taxon>
        <taxon>Streptomycetaceae</taxon>
        <taxon>Streptomyces</taxon>
    </lineage>
</organism>
<dbReference type="Pfam" id="PF14433">
    <property type="entry name" value="SUKH-3"/>
    <property type="match status" value="1"/>
</dbReference>
<reference evidence="2" key="1">
    <citation type="submission" date="2015-09" db="EMBL/GenBank/DDBJ databases">
        <authorList>
            <person name="Graham D.E."/>
            <person name="Mahan K.M."/>
            <person name="Klingeman D.M."/>
            <person name="Fida T."/>
            <person name="Giannone R.J."/>
            <person name="Hettich R.L."/>
            <person name="Parry R.J."/>
            <person name="Spain J.C."/>
        </authorList>
    </citation>
    <scope>NUCLEOTIDE SEQUENCE [LARGE SCALE GENOMIC DNA]</scope>
    <source>
        <strain evidence="2">JCM 4701</strain>
    </source>
</reference>
<gene>
    <name evidence="1" type="ORF">AOB60_28520</name>
</gene>
<protein>
    <recommendedName>
        <fullName evidence="3">SUKH-3 domain containing protein</fullName>
    </recommendedName>
</protein>
<accession>A0A2N8PF42</accession>
<keyword evidence="2" id="KW-1185">Reference proteome</keyword>
<proteinExistence type="predicted"/>
<sequence length="148" mass="16585">MSRDEVLQWLTRNGWSPDRGIEEEAREFVSEVVADSEKEGFSAVPFDAAVRFITTYGLLTLTHPSDPESKLITNPTGGYEGDFSEIADLSRELGKHLFRIGYDLPDAGIFVVAEDGEFYCIHHTGAYYLGSDAFEFFDNWAKGDMQSV</sequence>
<evidence type="ECO:0008006" key="3">
    <source>
        <dbReference type="Google" id="ProtNLM"/>
    </source>
</evidence>
<comment type="caution">
    <text evidence="1">The sequence shown here is derived from an EMBL/GenBank/DDBJ whole genome shotgun (WGS) entry which is preliminary data.</text>
</comment>
<evidence type="ECO:0000313" key="1">
    <source>
        <dbReference type="EMBL" id="PNE39613.1"/>
    </source>
</evidence>
<dbReference type="Proteomes" id="UP000236047">
    <property type="component" value="Unassembled WGS sequence"/>
</dbReference>